<name>X1IVU6_9ZZZZ</name>
<sequence length="82" mass="9443">SFKQNRRDITRLGITASKRVGNAVKRNRTKRLIREFFRLNKQQIPKGYDISIIALRVTDALNICTVQEELGALLLKNDNPFS</sequence>
<keyword evidence="2" id="KW-0540">Nuclease</keyword>
<dbReference type="GO" id="GO:0000049">
    <property type="term" value="F:tRNA binding"/>
    <property type="evidence" value="ECO:0007669"/>
    <property type="project" value="InterPro"/>
</dbReference>
<dbReference type="EMBL" id="BARU01035971">
    <property type="protein sequence ID" value="GAH86546.1"/>
    <property type="molecule type" value="Genomic_DNA"/>
</dbReference>
<evidence type="ECO:0000313" key="6">
    <source>
        <dbReference type="EMBL" id="GAH86546.1"/>
    </source>
</evidence>
<dbReference type="SUPFAM" id="SSF54211">
    <property type="entry name" value="Ribosomal protein S5 domain 2-like"/>
    <property type="match status" value="1"/>
</dbReference>
<protein>
    <submittedName>
        <fullName evidence="6">Uncharacterized protein</fullName>
    </submittedName>
</protein>
<dbReference type="AlphaFoldDB" id="X1IVU6"/>
<dbReference type="GO" id="GO:0042781">
    <property type="term" value="F:3'-tRNA processing endoribonuclease activity"/>
    <property type="evidence" value="ECO:0007669"/>
    <property type="project" value="TreeGrafter"/>
</dbReference>
<dbReference type="InterPro" id="IPR000100">
    <property type="entry name" value="RNase_P"/>
</dbReference>
<evidence type="ECO:0000256" key="1">
    <source>
        <dbReference type="ARBA" id="ARBA00022694"/>
    </source>
</evidence>
<accession>X1IVU6</accession>
<evidence type="ECO:0000256" key="3">
    <source>
        <dbReference type="ARBA" id="ARBA00022759"/>
    </source>
</evidence>
<evidence type="ECO:0000256" key="4">
    <source>
        <dbReference type="ARBA" id="ARBA00022801"/>
    </source>
</evidence>
<evidence type="ECO:0000256" key="5">
    <source>
        <dbReference type="ARBA" id="ARBA00022884"/>
    </source>
</evidence>
<comment type="caution">
    <text evidence="6">The sequence shown here is derived from an EMBL/GenBank/DDBJ whole genome shotgun (WGS) entry which is preliminary data.</text>
</comment>
<keyword evidence="5" id="KW-0694">RNA-binding</keyword>
<reference evidence="6" key="1">
    <citation type="journal article" date="2014" name="Front. Microbiol.">
        <title>High frequency of phylogenetically diverse reductive dehalogenase-homologous genes in deep subseafloor sedimentary metagenomes.</title>
        <authorList>
            <person name="Kawai M."/>
            <person name="Futagami T."/>
            <person name="Toyoda A."/>
            <person name="Takaki Y."/>
            <person name="Nishi S."/>
            <person name="Hori S."/>
            <person name="Arai W."/>
            <person name="Tsubouchi T."/>
            <person name="Morono Y."/>
            <person name="Uchiyama I."/>
            <person name="Ito T."/>
            <person name="Fujiyama A."/>
            <person name="Inagaki F."/>
            <person name="Takami H."/>
        </authorList>
    </citation>
    <scope>NUCLEOTIDE SEQUENCE</scope>
    <source>
        <strain evidence="6">Expedition CK06-06</strain>
    </source>
</reference>
<feature type="non-terminal residue" evidence="6">
    <location>
        <position position="1"/>
    </location>
</feature>
<dbReference type="InterPro" id="IPR020568">
    <property type="entry name" value="Ribosomal_Su5_D2-typ_SF"/>
</dbReference>
<dbReference type="InterPro" id="IPR014721">
    <property type="entry name" value="Ribsml_uS5_D2-typ_fold_subgr"/>
</dbReference>
<dbReference type="NCBIfam" id="TIGR00188">
    <property type="entry name" value="rnpA"/>
    <property type="match status" value="1"/>
</dbReference>
<keyword evidence="3" id="KW-0255">Endonuclease</keyword>
<dbReference type="Gene3D" id="3.30.230.10">
    <property type="match status" value="1"/>
</dbReference>
<evidence type="ECO:0000256" key="2">
    <source>
        <dbReference type="ARBA" id="ARBA00022722"/>
    </source>
</evidence>
<keyword evidence="4" id="KW-0378">Hydrolase</keyword>
<dbReference type="Pfam" id="PF00825">
    <property type="entry name" value="Ribonuclease_P"/>
    <property type="match status" value="1"/>
</dbReference>
<proteinExistence type="predicted"/>
<dbReference type="GO" id="GO:0030677">
    <property type="term" value="C:ribonuclease P complex"/>
    <property type="evidence" value="ECO:0007669"/>
    <property type="project" value="TreeGrafter"/>
</dbReference>
<keyword evidence="1" id="KW-0819">tRNA processing</keyword>
<dbReference type="PANTHER" id="PTHR33992:SF1">
    <property type="entry name" value="RIBONUCLEASE P PROTEIN COMPONENT"/>
    <property type="match status" value="1"/>
</dbReference>
<organism evidence="6">
    <name type="scientific">marine sediment metagenome</name>
    <dbReference type="NCBI Taxonomy" id="412755"/>
    <lineage>
        <taxon>unclassified sequences</taxon>
        <taxon>metagenomes</taxon>
        <taxon>ecological metagenomes</taxon>
    </lineage>
</organism>
<gene>
    <name evidence="6" type="ORF">S03H2_56252</name>
</gene>
<dbReference type="PANTHER" id="PTHR33992">
    <property type="entry name" value="RIBONUCLEASE P PROTEIN COMPONENT"/>
    <property type="match status" value="1"/>
</dbReference>
<dbReference type="GO" id="GO:0004526">
    <property type="term" value="F:ribonuclease P activity"/>
    <property type="evidence" value="ECO:0007669"/>
    <property type="project" value="InterPro"/>
</dbReference>